<evidence type="ECO:0000313" key="7">
    <source>
        <dbReference type="EMBL" id="GMH30551.1"/>
    </source>
</evidence>
<dbReference type="EMBL" id="BSYO01000038">
    <property type="protein sequence ID" value="GMH30551.1"/>
    <property type="molecule type" value="Genomic_DNA"/>
</dbReference>
<evidence type="ECO:0000256" key="2">
    <source>
        <dbReference type="ARBA" id="ARBA00022801"/>
    </source>
</evidence>
<protein>
    <recommendedName>
        <fullName evidence="9">Apyrase 7</fullName>
    </recommendedName>
</protein>
<keyword evidence="6" id="KW-1133">Transmembrane helix</keyword>
<dbReference type="Gene3D" id="3.30.420.150">
    <property type="entry name" value="Exopolyphosphatase. Domain 2"/>
    <property type="match status" value="1"/>
</dbReference>
<proteinExistence type="inferred from homology"/>
<evidence type="ECO:0000256" key="3">
    <source>
        <dbReference type="PIRSR" id="PIRSR600407-1"/>
    </source>
</evidence>
<keyword evidence="4" id="KW-0547">Nucleotide-binding</keyword>
<keyword evidence="6" id="KW-0812">Transmembrane</keyword>
<keyword evidence="6" id="KW-0472">Membrane</keyword>
<feature type="active site" description="Proton acceptor" evidence="3">
    <location>
        <position position="289"/>
    </location>
</feature>
<evidence type="ECO:0008006" key="9">
    <source>
        <dbReference type="Google" id="ProtNLM"/>
    </source>
</evidence>
<evidence type="ECO:0000256" key="6">
    <source>
        <dbReference type="SAM" id="Phobius"/>
    </source>
</evidence>
<dbReference type="Pfam" id="PF01150">
    <property type="entry name" value="GDA1_CD39"/>
    <property type="match status" value="1"/>
</dbReference>
<dbReference type="InterPro" id="IPR000407">
    <property type="entry name" value="GDA1_CD39_NTPase"/>
</dbReference>
<sequence>MVFSRVAEIIFAVTNRPSVRKTSSIPYMSSGLSPPTGYGHGFSISSPGKKSTLRLSSSLQDLSAYRRLDLEDIDHNSGIGTIHAKQPHPFQRENGNSSFSKEKASQGTSFVQKKVTRVLMILLCLILFAILVFMLVHFYWFGGVSKFYVVLDCGSTGTRVNIYQVSLNHKKNGNLPIVLISYSEGFRRKPKGQSGRAYNRMETEPGLDKLVHNVTGLKAAIRPLLHWAEKQIPKHSHKTTSLFLYATAGVRRLPSSDSEWLLNHVWSLLHNSSFLCQRDWIKIISGIEEAYYGWIALNYQEGVLGTMPEKATFGALDLGGSSLQVTFETKKLVPRESNLNFNIGPVNHHLSAYSLSSYGLNDAFDKSVVHLLKRLSKVSNGELVHGKVEILHPCLQSGYRQQYICSQCASVSQEAGSPLHELENLGKRVKAGIPVWLVGAPNWTECSALAKIAVNLSEWSDQSPGIDCDVHPCALSDDLPHPYGHFYAMSGFFVVYRFFNLASEATLDDVLDKGRDFCDKTWEVAYKSVPSQPYIEQYCFRAPYIVSLLREGLHITDNQVTIGSGSITWTLGVALVEAGKAFSSRIELQSYELFQMKINPIILVVIILISTILFVYALSCLGNWLPRFFCRPQLPLFRHNSTSTTSVLNLPFPFWFQGWSPSSDWRGKTPLSPTTAGEQERPFGTGYRLSGGSIQLSDSSLYPETSSVSHSFPSGSLGQIQFDNGGMGSFRTPGMGSFRTPHRSQMHLQSRRSQSREDLNSSIAEAHMVKV</sequence>
<gene>
    <name evidence="7" type="ORF">Nepgr_032394</name>
</gene>
<dbReference type="Proteomes" id="UP001279734">
    <property type="component" value="Unassembled WGS sequence"/>
</dbReference>
<feature type="binding site" evidence="4">
    <location>
        <begin position="320"/>
        <end position="324"/>
    </location>
    <ligand>
        <name>ATP</name>
        <dbReference type="ChEBI" id="CHEBI:30616"/>
    </ligand>
</feature>
<feature type="region of interest" description="Disordered" evidence="5">
    <location>
        <begin position="723"/>
        <end position="771"/>
    </location>
</feature>
<evidence type="ECO:0000313" key="8">
    <source>
        <dbReference type="Proteomes" id="UP001279734"/>
    </source>
</evidence>
<dbReference type="GO" id="GO:0005524">
    <property type="term" value="F:ATP binding"/>
    <property type="evidence" value="ECO:0007669"/>
    <property type="project" value="UniProtKB-KW"/>
</dbReference>
<comment type="similarity">
    <text evidence="1">Belongs to the GDA1/CD39 NTPase family.</text>
</comment>
<accession>A0AAD3TJY5</accession>
<evidence type="ECO:0000256" key="4">
    <source>
        <dbReference type="PIRSR" id="PIRSR600407-2"/>
    </source>
</evidence>
<evidence type="ECO:0000256" key="1">
    <source>
        <dbReference type="ARBA" id="ARBA00009283"/>
    </source>
</evidence>
<dbReference type="GO" id="GO:0009134">
    <property type="term" value="P:nucleoside diphosphate catabolic process"/>
    <property type="evidence" value="ECO:0007669"/>
    <property type="project" value="TreeGrafter"/>
</dbReference>
<dbReference type="PANTHER" id="PTHR11782:SF125">
    <property type="entry name" value="APYRASE 7-RELATED"/>
    <property type="match status" value="1"/>
</dbReference>
<keyword evidence="8" id="KW-1185">Reference proteome</keyword>
<reference evidence="7" key="1">
    <citation type="submission" date="2023-05" db="EMBL/GenBank/DDBJ databases">
        <title>Nepenthes gracilis genome sequencing.</title>
        <authorList>
            <person name="Fukushima K."/>
        </authorList>
    </citation>
    <scope>NUCLEOTIDE SEQUENCE</scope>
    <source>
        <strain evidence="7">SING2019-196</strain>
    </source>
</reference>
<comment type="caution">
    <text evidence="7">The sequence shown here is derived from an EMBL/GenBank/DDBJ whole genome shotgun (WGS) entry which is preliminary data.</text>
</comment>
<feature type="region of interest" description="Disordered" evidence="5">
    <location>
        <begin position="84"/>
        <end position="103"/>
    </location>
</feature>
<keyword evidence="4" id="KW-0067">ATP-binding</keyword>
<feature type="transmembrane region" description="Helical" evidence="6">
    <location>
        <begin position="118"/>
        <end position="141"/>
    </location>
</feature>
<keyword evidence="2" id="KW-0378">Hydrolase</keyword>
<feature type="transmembrane region" description="Helical" evidence="6">
    <location>
        <begin position="601"/>
        <end position="625"/>
    </location>
</feature>
<dbReference type="CDD" id="cd24043">
    <property type="entry name" value="ASKHA_NBD_AtAPY7-like"/>
    <property type="match status" value="1"/>
</dbReference>
<name>A0AAD3TJY5_NEPGR</name>
<organism evidence="7 8">
    <name type="scientific">Nepenthes gracilis</name>
    <name type="common">Slender pitcher plant</name>
    <dbReference type="NCBI Taxonomy" id="150966"/>
    <lineage>
        <taxon>Eukaryota</taxon>
        <taxon>Viridiplantae</taxon>
        <taxon>Streptophyta</taxon>
        <taxon>Embryophyta</taxon>
        <taxon>Tracheophyta</taxon>
        <taxon>Spermatophyta</taxon>
        <taxon>Magnoliopsida</taxon>
        <taxon>eudicotyledons</taxon>
        <taxon>Gunneridae</taxon>
        <taxon>Pentapetalae</taxon>
        <taxon>Caryophyllales</taxon>
        <taxon>Nepenthaceae</taxon>
        <taxon>Nepenthes</taxon>
    </lineage>
</organism>
<feature type="compositionally biased region" description="Polar residues" evidence="5">
    <location>
        <begin position="93"/>
        <end position="103"/>
    </location>
</feature>
<dbReference type="Gene3D" id="3.30.420.40">
    <property type="match status" value="1"/>
</dbReference>
<dbReference type="GO" id="GO:0017110">
    <property type="term" value="F:nucleoside diphosphate phosphatase activity"/>
    <property type="evidence" value="ECO:0007669"/>
    <property type="project" value="TreeGrafter"/>
</dbReference>
<dbReference type="GO" id="GO:0016020">
    <property type="term" value="C:membrane"/>
    <property type="evidence" value="ECO:0007669"/>
    <property type="project" value="TreeGrafter"/>
</dbReference>
<dbReference type="AlphaFoldDB" id="A0AAD3TJY5"/>
<dbReference type="PANTHER" id="PTHR11782">
    <property type="entry name" value="ADENOSINE/GUANOSINE DIPHOSPHATASE"/>
    <property type="match status" value="1"/>
</dbReference>
<evidence type="ECO:0000256" key="5">
    <source>
        <dbReference type="SAM" id="MobiDB-lite"/>
    </source>
</evidence>